<dbReference type="GO" id="GO:0006508">
    <property type="term" value="P:proteolysis"/>
    <property type="evidence" value="ECO:0007669"/>
    <property type="project" value="UniProtKB-KW"/>
</dbReference>
<evidence type="ECO:0000256" key="4">
    <source>
        <dbReference type="ARBA" id="ARBA00022525"/>
    </source>
</evidence>
<organism evidence="13 14">
    <name type="scientific">Piromyces finnis</name>
    <dbReference type="NCBI Taxonomy" id="1754191"/>
    <lineage>
        <taxon>Eukaryota</taxon>
        <taxon>Fungi</taxon>
        <taxon>Fungi incertae sedis</taxon>
        <taxon>Chytridiomycota</taxon>
        <taxon>Chytridiomycota incertae sedis</taxon>
        <taxon>Neocallimastigomycetes</taxon>
        <taxon>Neocallimastigales</taxon>
        <taxon>Neocallimastigaceae</taxon>
        <taxon>Piromyces</taxon>
    </lineage>
</organism>
<evidence type="ECO:0000256" key="7">
    <source>
        <dbReference type="ARBA" id="ARBA00022833"/>
    </source>
</evidence>
<keyword evidence="11" id="KW-0472">Membrane</keyword>
<reference evidence="13 14" key="1">
    <citation type="submission" date="2016-08" db="EMBL/GenBank/DDBJ databases">
        <title>Genomes of anaerobic fungi encode conserved fungal cellulosomes for biomass hydrolysis.</title>
        <authorList>
            <consortium name="DOE Joint Genome Institute"/>
            <person name="Haitjema C.H."/>
            <person name="Gilmore S.P."/>
            <person name="Henske J.K."/>
            <person name="Solomon K.V."/>
            <person name="De Groot R."/>
            <person name="Kuo A."/>
            <person name="Mondo S.J."/>
            <person name="Salamov A.A."/>
            <person name="Labutti K."/>
            <person name="Zhao Z."/>
            <person name="Chiniquy J."/>
            <person name="Barry K."/>
            <person name="Brewer H.M."/>
            <person name="Purvine S.O."/>
            <person name="Wright A.T."/>
            <person name="Boxma B."/>
            <person name="Van Alen T."/>
            <person name="Hackstein J.H."/>
            <person name="Baker S.E."/>
            <person name="Grigoriev I.V."/>
            <person name="O'Malley M.A."/>
        </authorList>
    </citation>
    <scope>NUCLEOTIDE SEQUENCE [LARGE SCALE GENOMIC DNA]</scope>
    <source>
        <strain evidence="14">finn</strain>
    </source>
</reference>
<feature type="domain" description="Peptidase M28" evidence="12">
    <location>
        <begin position="161"/>
        <end position="399"/>
    </location>
</feature>
<keyword evidence="7 10" id="KW-0862">Zinc</keyword>
<keyword evidence="10" id="KW-0645">Protease</keyword>
<evidence type="ECO:0000256" key="2">
    <source>
        <dbReference type="ARBA" id="ARBA00004613"/>
    </source>
</evidence>
<comment type="catalytic activity">
    <reaction evidence="1">
        <text>N-terminal L-glutaminyl-[peptide] = N-terminal 5-oxo-L-prolyl-[peptide] + NH4(+)</text>
        <dbReference type="Rhea" id="RHEA:23652"/>
        <dbReference type="Rhea" id="RHEA-COMP:11736"/>
        <dbReference type="Rhea" id="RHEA-COMP:11846"/>
        <dbReference type="ChEBI" id="CHEBI:28938"/>
        <dbReference type="ChEBI" id="CHEBI:64722"/>
        <dbReference type="ChEBI" id="CHEBI:87215"/>
        <dbReference type="EC" id="2.3.2.5"/>
    </reaction>
</comment>
<keyword evidence="10" id="KW-0378">Hydrolase</keyword>
<dbReference type="Proteomes" id="UP000193719">
    <property type="component" value="Unassembled WGS sequence"/>
</dbReference>
<dbReference type="GO" id="GO:0005576">
    <property type="term" value="C:extracellular region"/>
    <property type="evidence" value="ECO:0007669"/>
    <property type="project" value="UniProtKB-SubCell"/>
</dbReference>
<evidence type="ECO:0000256" key="10">
    <source>
        <dbReference type="RuleBase" id="RU361240"/>
    </source>
</evidence>
<evidence type="ECO:0000259" key="12">
    <source>
        <dbReference type="Pfam" id="PF04389"/>
    </source>
</evidence>
<comment type="caution">
    <text evidence="13">The sequence shown here is derived from an EMBL/GenBank/DDBJ whole genome shotgun (WGS) entry which is preliminary data.</text>
</comment>
<name>A0A1Y1VFM5_9FUNG</name>
<keyword evidence="5" id="KW-0808">Transferase</keyword>
<sequence length="412" mass="47016">MNDSIQLVNIKKRTGDAEEEGLLNEQNFENVRYMERHKGQFKSKTGFLKKIFYGISFSILGIGSIFLILILLRLVGIGGNSENNVSIEKYVNVVEKHSKNTNLNIADGALLTPLLVERVVGTESHQKVQEFILNHFTGLNWDVEKDSFEDYTPLGVKPFTNYIFTKNPKAERRLVLAAHYDSKYFNNIKFIGATDSSVPCAILMDIAENLNFALESRDEKILKEQGEEGLKKSTTLQMIFFDGEEAFQDWTNTDSIYGSKHLAEKWDKETLYGTTSTKLQSIDVLVLLDLLGTKNPTFTNYYKSSEAYFNSLAEVESMLNDQKQLLTSSDINNNKYFSKSEGLIGTTKLFIDDDHKPFLRKNVPILHIIPYPFPNVWHKVDDNANALDEDTIKDLALIFKLFVVKQLQLNNY</sequence>
<dbReference type="EMBL" id="MCFH01000010">
    <property type="protein sequence ID" value="ORX54649.1"/>
    <property type="molecule type" value="Genomic_DNA"/>
</dbReference>
<keyword evidence="11" id="KW-0812">Transmembrane</keyword>
<dbReference type="STRING" id="1754191.A0A1Y1VFM5"/>
<keyword evidence="11" id="KW-1133">Transmembrane helix</keyword>
<evidence type="ECO:0000256" key="9">
    <source>
        <dbReference type="ARBA" id="ARBA00023315"/>
    </source>
</evidence>
<comment type="similarity">
    <text evidence="10">Belongs to the peptidase M28 family.</text>
</comment>
<evidence type="ECO:0000256" key="6">
    <source>
        <dbReference type="ARBA" id="ARBA00022723"/>
    </source>
</evidence>
<evidence type="ECO:0000313" key="14">
    <source>
        <dbReference type="Proteomes" id="UP000193719"/>
    </source>
</evidence>
<dbReference type="OrthoDB" id="3907302at2759"/>
<gene>
    <name evidence="13" type="ORF">BCR36DRAFT_581533</name>
</gene>
<dbReference type="GO" id="GO:0008270">
    <property type="term" value="F:zinc ion binding"/>
    <property type="evidence" value="ECO:0007669"/>
    <property type="project" value="TreeGrafter"/>
</dbReference>
<dbReference type="EC" id="3.4.-.-" evidence="10"/>
<dbReference type="PANTHER" id="PTHR12283:SF6">
    <property type="entry name" value="GLUTAMINYL-PEPTIDE CYCLOTRANSFERASE-RELATED"/>
    <property type="match status" value="1"/>
</dbReference>
<feature type="transmembrane region" description="Helical" evidence="11">
    <location>
        <begin position="51"/>
        <end position="75"/>
    </location>
</feature>
<dbReference type="SUPFAM" id="SSF53187">
    <property type="entry name" value="Zn-dependent exopeptidases"/>
    <property type="match status" value="1"/>
</dbReference>
<reference evidence="13 14" key="2">
    <citation type="submission" date="2016-08" db="EMBL/GenBank/DDBJ databases">
        <title>Pervasive Adenine N6-methylation of Active Genes in Fungi.</title>
        <authorList>
            <consortium name="DOE Joint Genome Institute"/>
            <person name="Mondo S.J."/>
            <person name="Dannebaum R.O."/>
            <person name="Kuo R.C."/>
            <person name="Labutti K."/>
            <person name="Haridas S."/>
            <person name="Kuo A."/>
            <person name="Salamov A."/>
            <person name="Ahrendt S.R."/>
            <person name="Lipzen A."/>
            <person name="Sullivan W."/>
            <person name="Andreopoulos W.B."/>
            <person name="Clum A."/>
            <person name="Lindquist E."/>
            <person name="Daum C."/>
            <person name="Ramamoorthy G.K."/>
            <person name="Gryganskyi A."/>
            <person name="Culley D."/>
            <person name="Magnuson J.K."/>
            <person name="James T.Y."/>
            <person name="O'Malley M.A."/>
            <person name="Stajich J.E."/>
            <person name="Spatafora J.W."/>
            <person name="Visel A."/>
            <person name="Grigoriev I.V."/>
        </authorList>
    </citation>
    <scope>NUCLEOTIDE SEQUENCE [LARGE SCALE GENOMIC DNA]</scope>
    <source>
        <strain evidence="14">finn</strain>
    </source>
</reference>
<evidence type="ECO:0000256" key="3">
    <source>
        <dbReference type="ARBA" id="ARBA00006014"/>
    </source>
</evidence>
<keyword evidence="8" id="KW-1015">Disulfide bond</keyword>
<keyword evidence="9" id="KW-0012">Acyltransferase</keyword>
<evidence type="ECO:0000256" key="8">
    <source>
        <dbReference type="ARBA" id="ARBA00023157"/>
    </source>
</evidence>
<dbReference type="PANTHER" id="PTHR12283">
    <property type="entry name" value="GLUTAMINYL-PEPTIDE CYCLOTRANSFERASE"/>
    <property type="match status" value="1"/>
</dbReference>
<proteinExistence type="inferred from homology"/>
<dbReference type="CDD" id="cd03880">
    <property type="entry name" value="M28_QC_like"/>
    <property type="match status" value="1"/>
</dbReference>
<dbReference type="FunFam" id="3.40.630.10:FF:000029">
    <property type="entry name" value="Glutaminyl-peptide cyclotransferase"/>
    <property type="match status" value="1"/>
</dbReference>
<comment type="similarity">
    <text evidence="3">Belongs to the glutaminyl-peptide cyclotransferase family.</text>
</comment>
<evidence type="ECO:0000256" key="11">
    <source>
        <dbReference type="SAM" id="Phobius"/>
    </source>
</evidence>
<evidence type="ECO:0000313" key="13">
    <source>
        <dbReference type="EMBL" id="ORX54649.1"/>
    </source>
</evidence>
<dbReference type="AlphaFoldDB" id="A0A1Y1VFM5"/>
<dbReference type="Pfam" id="PF04389">
    <property type="entry name" value="Peptidase_M28"/>
    <property type="match status" value="1"/>
</dbReference>
<dbReference type="InterPro" id="IPR007484">
    <property type="entry name" value="Peptidase_M28"/>
</dbReference>
<evidence type="ECO:0000256" key="5">
    <source>
        <dbReference type="ARBA" id="ARBA00022679"/>
    </source>
</evidence>
<dbReference type="GO" id="GO:0016603">
    <property type="term" value="F:glutaminyl-peptide cyclotransferase activity"/>
    <property type="evidence" value="ECO:0007669"/>
    <property type="project" value="UniProtKB-EC"/>
</dbReference>
<accession>A0A1Y1VFM5</accession>
<dbReference type="GO" id="GO:0008233">
    <property type="term" value="F:peptidase activity"/>
    <property type="evidence" value="ECO:0007669"/>
    <property type="project" value="UniProtKB-KW"/>
</dbReference>
<keyword evidence="6 10" id="KW-0479">Metal-binding</keyword>
<evidence type="ECO:0000256" key="1">
    <source>
        <dbReference type="ARBA" id="ARBA00000001"/>
    </source>
</evidence>
<dbReference type="InterPro" id="IPR037457">
    <property type="entry name" value="M28_QC"/>
</dbReference>
<keyword evidence="4" id="KW-0964">Secreted</keyword>
<comment type="subcellular location">
    <subcellularLocation>
        <location evidence="2">Secreted</location>
    </subcellularLocation>
</comment>
<keyword evidence="14" id="KW-1185">Reference proteome</keyword>
<protein>
    <recommendedName>
        <fullName evidence="10">Peptide hydrolase</fullName>
        <ecNumber evidence="10">3.4.-.-</ecNumber>
    </recommendedName>
</protein>
<dbReference type="Gene3D" id="3.40.630.10">
    <property type="entry name" value="Zn peptidases"/>
    <property type="match status" value="1"/>
</dbReference>
<dbReference type="InterPro" id="IPR040234">
    <property type="entry name" value="QC/QCL"/>
</dbReference>